<protein>
    <recommendedName>
        <fullName evidence="3">PhoU domain protein</fullName>
    </recommendedName>
</protein>
<reference evidence="1 2" key="2">
    <citation type="journal article" date="2024" name="Int. J. Syst. Evol. Microbiol.">
        <title>Promethearchaeum syntrophicum gen. nov., sp. nov., an anaerobic, obligately syntrophic archaeon, the first isolate of the lineage 'Asgard' archaea, and proposal of the new archaeal phylum Promethearchaeota phyl. nov. and kingdom Promethearchaeati regn. nov.</title>
        <authorList>
            <person name="Imachi H."/>
            <person name="Nobu M.K."/>
            <person name="Kato S."/>
            <person name="Takaki Y."/>
            <person name="Miyazaki M."/>
            <person name="Miyata M."/>
            <person name="Ogawara M."/>
            <person name="Saito Y."/>
            <person name="Sakai S."/>
            <person name="Tahara Y.O."/>
            <person name="Takano Y."/>
            <person name="Tasumi E."/>
            <person name="Uematsu K."/>
            <person name="Yoshimura T."/>
            <person name="Itoh T."/>
            <person name="Ohkuma M."/>
            <person name="Takai K."/>
        </authorList>
    </citation>
    <scope>NUCLEOTIDE SEQUENCE [LARGE SCALE GENOMIC DNA]</scope>
    <source>
        <strain evidence="1 2">MK-D1</strain>
    </source>
</reference>
<organism evidence="1 2">
    <name type="scientific">Promethearchaeum syntrophicum</name>
    <dbReference type="NCBI Taxonomy" id="2594042"/>
    <lineage>
        <taxon>Archaea</taxon>
        <taxon>Promethearchaeati</taxon>
        <taxon>Promethearchaeota</taxon>
        <taxon>Promethearchaeia</taxon>
        <taxon>Promethearchaeales</taxon>
        <taxon>Promethearchaeaceae</taxon>
        <taxon>Promethearchaeum</taxon>
    </lineage>
</organism>
<keyword evidence="2" id="KW-1185">Reference proteome</keyword>
<proteinExistence type="predicted"/>
<sequence length="350" mass="41043">MAIELVTFGVRLFINRWIESKKKITQNITNYLEAAARDKKISNTDSIILKTKILDMIKVTENLNRTINKSKKNIDYISQELIEDAEQYISTLKDITSKLKYEYLNELLKMEGSIKDISVKDLQISTVEEEIAILCIFVADQLLIWIFEDIMGFKFLEDNYETSRIGIKYILTAKNNIAYNRNVKDEIKSYISNYLILYKAIAQYFLCRNNLKNMLGITKEIDTIANYLNFVIRKTENILESSEFLNEKNNHILKIIKEHSIALLCEIQGIKFSLRSLKSYKNLNDLINKIKNNWYYSEWEFLGEKLSLNWGNDNLEENNIDYSVGESVNEFKGTKQEFNNEINEITPYNI</sequence>
<reference evidence="1 2" key="1">
    <citation type="journal article" date="2020" name="Nature">
        <title>Isolation of an archaeon at the prokaryote-eukaryote interface.</title>
        <authorList>
            <person name="Imachi H."/>
            <person name="Nobu M.K."/>
            <person name="Nakahara N."/>
            <person name="Morono Y."/>
            <person name="Ogawara M."/>
            <person name="Takaki Y."/>
            <person name="Takano Y."/>
            <person name="Uematsu K."/>
            <person name="Ikuta T."/>
            <person name="Ito M."/>
            <person name="Matsui Y."/>
            <person name="Miyazaki M."/>
            <person name="Murata K."/>
            <person name="Saito Y."/>
            <person name="Sakai S."/>
            <person name="Song C."/>
            <person name="Tasumi E."/>
            <person name="Yamanaka Y."/>
            <person name="Yamaguchi T."/>
            <person name="Kamagata Y."/>
            <person name="Tamaki H."/>
            <person name="Takai K."/>
        </authorList>
    </citation>
    <scope>NUCLEOTIDE SEQUENCE [LARGE SCALE GENOMIC DNA]</scope>
    <source>
        <strain evidence="1 2">MK-D1</strain>
    </source>
</reference>
<dbReference type="EMBL" id="CP042905">
    <property type="protein sequence ID" value="QEE16838.1"/>
    <property type="molecule type" value="Genomic_DNA"/>
</dbReference>
<evidence type="ECO:0000313" key="2">
    <source>
        <dbReference type="Proteomes" id="UP000321408"/>
    </source>
</evidence>
<dbReference type="KEGG" id="psyt:DSAG12_02668"/>
<accession>A0A5B9DC94</accession>
<dbReference type="AlphaFoldDB" id="A0A5B9DC94"/>
<dbReference type="RefSeq" id="WP_147663766.1">
    <property type="nucleotide sequence ID" value="NZ_CP042905.2"/>
</dbReference>
<dbReference type="Proteomes" id="UP000321408">
    <property type="component" value="Chromosome"/>
</dbReference>
<gene>
    <name evidence="1" type="ORF">DSAG12_02668</name>
</gene>
<evidence type="ECO:0008006" key="3">
    <source>
        <dbReference type="Google" id="ProtNLM"/>
    </source>
</evidence>
<evidence type="ECO:0000313" key="1">
    <source>
        <dbReference type="EMBL" id="QEE16838.1"/>
    </source>
</evidence>
<dbReference type="GeneID" id="41330648"/>
<name>A0A5B9DC94_9ARCH</name>